<keyword evidence="5" id="KW-0406">Ion transport</keyword>
<keyword evidence="11" id="KW-1185">Reference proteome</keyword>
<dbReference type="GO" id="GO:0034220">
    <property type="term" value="P:monoatomic ion transmembrane transport"/>
    <property type="evidence" value="ECO:0007669"/>
    <property type="project" value="UniProtKB-KW"/>
</dbReference>
<proteinExistence type="predicted"/>
<evidence type="ECO:0000256" key="5">
    <source>
        <dbReference type="ARBA" id="ARBA00023065"/>
    </source>
</evidence>
<dbReference type="SUPFAM" id="SSF81324">
    <property type="entry name" value="Voltage-gated potassium channels"/>
    <property type="match status" value="1"/>
</dbReference>
<dbReference type="PANTHER" id="PTHR11537:SF254">
    <property type="entry name" value="POTASSIUM VOLTAGE-GATED CHANNEL PROTEIN SHAB"/>
    <property type="match status" value="1"/>
</dbReference>
<comment type="caution">
    <text evidence="10">The sequence shown here is derived from an EMBL/GenBank/DDBJ whole genome shotgun (WGS) entry which is preliminary data.</text>
</comment>
<accession>A0ABT1E3N1</accession>
<dbReference type="Proteomes" id="UP001523369">
    <property type="component" value="Unassembled WGS sequence"/>
</dbReference>
<comment type="subcellular location">
    <subcellularLocation>
        <location evidence="1">Membrane</location>
        <topology evidence="1">Multi-pass membrane protein</topology>
    </subcellularLocation>
</comment>
<feature type="transmembrane region" description="Helical" evidence="8">
    <location>
        <begin position="102"/>
        <end position="122"/>
    </location>
</feature>
<dbReference type="EMBL" id="JAMYJR010000062">
    <property type="protein sequence ID" value="MCO8277657.1"/>
    <property type="molecule type" value="Genomic_DNA"/>
</dbReference>
<feature type="transmembrane region" description="Helical" evidence="8">
    <location>
        <begin position="164"/>
        <end position="189"/>
    </location>
</feature>
<name>A0ABT1E3N1_9ACTN</name>
<keyword evidence="6 8" id="KW-0472">Membrane</keyword>
<dbReference type="InterPro" id="IPR028325">
    <property type="entry name" value="VG_K_chnl"/>
</dbReference>
<organism evidence="10 11">
    <name type="scientific">Paractinoplanes aksuensis</name>
    <dbReference type="NCBI Taxonomy" id="2939490"/>
    <lineage>
        <taxon>Bacteria</taxon>
        <taxon>Bacillati</taxon>
        <taxon>Actinomycetota</taxon>
        <taxon>Actinomycetes</taxon>
        <taxon>Micromonosporales</taxon>
        <taxon>Micromonosporaceae</taxon>
        <taxon>Paractinoplanes</taxon>
    </lineage>
</organism>
<dbReference type="InterPro" id="IPR013099">
    <property type="entry name" value="K_chnl_dom"/>
</dbReference>
<gene>
    <name evidence="10" type="ORF">M1L60_44480</name>
</gene>
<evidence type="ECO:0000313" key="10">
    <source>
        <dbReference type="EMBL" id="MCO8277657.1"/>
    </source>
</evidence>
<feature type="domain" description="Potassium channel" evidence="9">
    <location>
        <begin position="119"/>
        <end position="189"/>
    </location>
</feature>
<dbReference type="Gene3D" id="1.10.287.70">
    <property type="match status" value="1"/>
</dbReference>
<evidence type="ECO:0000256" key="6">
    <source>
        <dbReference type="ARBA" id="ARBA00023136"/>
    </source>
</evidence>
<evidence type="ECO:0000256" key="3">
    <source>
        <dbReference type="ARBA" id="ARBA00022692"/>
    </source>
</evidence>
<evidence type="ECO:0000256" key="2">
    <source>
        <dbReference type="ARBA" id="ARBA00022448"/>
    </source>
</evidence>
<evidence type="ECO:0000256" key="4">
    <source>
        <dbReference type="ARBA" id="ARBA00022989"/>
    </source>
</evidence>
<dbReference type="Gene3D" id="1.20.120.350">
    <property type="entry name" value="Voltage-gated potassium channels. Chain C"/>
    <property type="match status" value="1"/>
</dbReference>
<evidence type="ECO:0000313" key="11">
    <source>
        <dbReference type="Proteomes" id="UP001523369"/>
    </source>
</evidence>
<keyword evidence="7 10" id="KW-0407">Ion channel</keyword>
<reference evidence="10 11" key="1">
    <citation type="submission" date="2022-06" db="EMBL/GenBank/DDBJ databases">
        <title>New Species of the Genus Actinoplanes, ActinopZanes ferrugineus.</title>
        <authorList>
            <person name="Ding P."/>
        </authorList>
    </citation>
    <scope>NUCLEOTIDE SEQUENCE [LARGE SCALE GENOMIC DNA]</scope>
    <source>
        <strain evidence="10 11">TRM88003</strain>
    </source>
</reference>
<evidence type="ECO:0000256" key="8">
    <source>
        <dbReference type="SAM" id="Phobius"/>
    </source>
</evidence>
<evidence type="ECO:0000259" key="9">
    <source>
        <dbReference type="Pfam" id="PF07885"/>
    </source>
</evidence>
<keyword evidence="2" id="KW-0813">Transport</keyword>
<protein>
    <submittedName>
        <fullName evidence="10">Potassium channel family protein</fullName>
    </submittedName>
</protein>
<dbReference type="PANTHER" id="PTHR11537">
    <property type="entry name" value="VOLTAGE-GATED POTASSIUM CHANNEL"/>
    <property type="match status" value="1"/>
</dbReference>
<keyword evidence="3 8" id="KW-0812">Transmembrane</keyword>
<dbReference type="Gene3D" id="1.20.5.110">
    <property type="match status" value="1"/>
</dbReference>
<feature type="transmembrane region" description="Helical" evidence="8">
    <location>
        <begin position="63"/>
        <end position="81"/>
    </location>
</feature>
<keyword evidence="4 8" id="KW-1133">Transmembrane helix</keyword>
<evidence type="ECO:0000256" key="7">
    <source>
        <dbReference type="ARBA" id="ARBA00023303"/>
    </source>
</evidence>
<dbReference type="Pfam" id="PF07885">
    <property type="entry name" value="Ion_trans_2"/>
    <property type="match status" value="1"/>
</dbReference>
<evidence type="ECO:0000256" key="1">
    <source>
        <dbReference type="ARBA" id="ARBA00004141"/>
    </source>
</evidence>
<sequence>MPLTVLSIAFLAVYAIPILAPGLPSSVRQACEVANIVIWAVFGLEYVIRLGLSGNRPAFVRTHWFDLLVLVLPLLRPLRALRLITALKVLNRRTQALTRGRLAVYVAATTVLITVVGALAALDAERAAPDSSINTYPEALWWAIVTITTVGYGDYSPVTVEGRLVALTMMIGGIGLIGFVTGSLASWIVERIAADESADDNETTVTRSDLAGLRDEILQLRTELAALRSTSADAQAPPDRE</sequence>
<dbReference type="InterPro" id="IPR027359">
    <property type="entry name" value="Volt_channel_dom_sf"/>
</dbReference>